<organism evidence="1">
    <name type="scientific">Athelia psychrophila</name>
    <dbReference type="NCBI Taxonomy" id="1759441"/>
    <lineage>
        <taxon>Eukaryota</taxon>
        <taxon>Fungi</taxon>
        <taxon>Dikarya</taxon>
        <taxon>Basidiomycota</taxon>
        <taxon>Agaricomycotina</taxon>
        <taxon>Agaricomycetes</taxon>
        <taxon>Agaricomycetidae</taxon>
        <taxon>Atheliales</taxon>
        <taxon>Atheliaceae</taxon>
        <taxon>Athelia</taxon>
    </lineage>
</organism>
<protein>
    <submittedName>
        <fullName evidence="1">Uncharacterized protein</fullName>
    </submittedName>
</protein>
<dbReference type="InterPro" id="IPR011333">
    <property type="entry name" value="SKP1/BTB/POZ_sf"/>
</dbReference>
<dbReference type="AlphaFoldDB" id="A0A166RS44"/>
<dbReference type="Gene3D" id="3.30.710.10">
    <property type="entry name" value="Potassium Channel Kv1.1, Chain A"/>
    <property type="match status" value="1"/>
</dbReference>
<reference evidence="1" key="1">
    <citation type="journal article" date="2016" name="Mol. Biol. Evol.">
        <title>Comparative Genomics of Early-Diverging Mushroom-Forming Fungi Provides Insights into the Origins of Lignocellulose Decay Capabilities.</title>
        <authorList>
            <person name="Nagy L.G."/>
            <person name="Riley R."/>
            <person name="Tritt A."/>
            <person name="Adam C."/>
            <person name="Daum C."/>
            <person name="Floudas D."/>
            <person name="Sun H."/>
            <person name="Yadav J.S."/>
            <person name="Pangilinan J."/>
            <person name="Larsson K.H."/>
            <person name="Matsuura K."/>
            <person name="Barry K."/>
            <person name="Labutti K."/>
            <person name="Kuo R."/>
            <person name="Ohm R.A."/>
            <person name="Bhattacharya S.S."/>
            <person name="Shirouzu T."/>
            <person name="Yoshinaga Y."/>
            <person name="Martin F.M."/>
            <person name="Grigoriev I.V."/>
            <person name="Hibbett D.S."/>
        </authorList>
    </citation>
    <scope>NUCLEOTIDE SEQUENCE [LARGE SCALE GENOMIC DNA]</scope>
    <source>
        <strain evidence="1">CBS 109695</strain>
    </source>
</reference>
<proteinExistence type="predicted"/>
<dbReference type="STRING" id="436010.A0A166RS44"/>
<dbReference type="OrthoDB" id="3266199at2759"/>
<gene>
    <name evidence="1" type="ORF">FIBSPDRAFT_816947</name>
</gene>
<evidence type="ECO:0000313" key="1">
    <source>
        <dbReference type="EMBL" id="KZP28593.1"/>
    </source>
</evidence>
<sequence>MITLIGLQNFQTFRICGQHEAKGINTGDSSIDLLFPIPHLTMASATRAYHPSFSEEDATVILTSSDGANYRMHPFTLRTTSGFFRDMISLPQKQGNAPDTKAAEEEQITLDEGSRVLAPLLTMISGLAVEKWKSLEEMEGVLDAAQKYDMPGPISMIRSSVSSSNSPSLFISENPLRLYIIALRHGWEDEAQAASTHLLNVCLHDEALAPLLQQVPSAHLLKLFRLHRIRRDKFKEYIERDNRRFGIDVCPSCRAGNQQTRVEELAQKLVWEMDRQPGGKFMTEGAWKEWPVYKGGKCPHDGNAIATTIGERIAEDIKVGLKSLPITTS</sequence>
<dbReference type="EMBL" id="KV417502">
    <property type="protein sequence ID" value="KZP28593.1"/>
    <property type="molecule type" value="Genomic_DNA"/>
</dbReference>
<accession>A0A166RS44</accession>
<name>A0A166RS44_9AGAM</name>